<reference evidence="2 3" key="1">
    <citation type="submission" date="2018-11" db="EMBL/GenBank/DDBJ databases">
        <title>Whole genome sequence of Streptomyces paromomycinus NBRC 15454(T).</title>
        <authorList>
            <person name="Komaki H."/>
            <person name="Tamura T."/>
        </authorList>
    </citation>
    <scope>NUCLEOTIDE SEQUENCE [LARGE SCALE GENOMIC DNA]</scope>
    <source>
        <strain evidence="2 3">NBRC 15454</strain>
    </source>
</reference>
<gene>
    <name evidence="2" type="ORF">GKJPGBOP_08082</name>
</gene>
<keyword evidence="3" id="KW-1185">Reference proteome</keyword>
<accession>A0A401WG32</accession>
<dbReference type="Proteomes" id="UP000286746">
    <property type="component" value="Unassembled WGS sequence"/>
</dbReference>
<protein>
    <submittedName>
        <fullName evidence="2">Uncharacterized protein</fullName>
    </submittedName>
</protein>
<dbReference type="AlphaFoldDB" id="A0A401WG32"/>
<evidence type="ECO:0000313" key="2">
    <source>
        <dbReference type="EMBL" id="GCD48285.1"/>
    </source>
</evidence>
<sequence>MSTENENTTGTDIPTTTDVTATTGATTPDGTPTTADVPPTLTVTAVSTIEPTAPDDRGSDAWMVIETAEQGQFLLNLPGPLSQAVKQATYLPSHLAGDGRLPLSREDSAAYRARVAALVSPN</sequence>
<organism evidence="2 3">
    <name type="scientific">Streptomyces paromomycinus</name>
    <name type="common">Streptomyces rimosus subsp. paromomycinus</name>
    <dbReference type="NCBI Taxonomy" id="92743"/>
    <lineage>
        <taxon>Bacteria</taxon>
        <taxon>Bacillati</taxon>
        <taxon>Actinomycetota</taxon>
        <taxon>Actinomycetes</taxon>
        <taxon>Kitasatosporales</taxon>
        <taxon>Streptomycetaceae</taxon>
        <taxon>Streptomyces</taxon>
    </lineage>
</organism>
<feature type="compositionally biased region" description="Low complexity" evidence="1">
    <location>
        <begin position="8"/>
        <end position="38"/>
    </location>
</feature>
<name>A0A401WG32_STREY</name>
<dbReference type="EMBL" id="BHZD01000001">
    <property type="protein sequence ID" value="GCD48285.1"/>
    <property type="molecule type" value="Genomic_DNA"/>
</dbReference>
<evidence type="ECO:0000256" key="1">
    <source>
        <dbReference type="SAM" id="MobiDB-lite"/>
    </source>
</evidence>
<proteinExistence type="predicted"/>
<dbReference type="RefSeq" id="WP_125058231.1">
    <property type="nucleotide sequence ID" value="NZ_BHZD01000001.1"/>
</dbReference>
<feature type="region of interest" description="Disordered" evidence="1">
    <location>
        <begin position="1"/>
        <end position="38"/>
    </location>
</feature>
<comment type="caution">
    <text evidence="2">The sequence shown here is derived from an EMBL/GenBank/DDBJ whole genome shotgun (WGS) entry which is preliminary data.</text>
</comment>
<evidence type="ECO:0000313" key="3">
    <source>
        <dbReference type="Proteomes" id="UP000286746"/>
    </source>
</evidence>